<gene>
    <name evidence="2" type="ORF">JQS73_08010</name>
</gene>
<feature type="chain" id="PRO_5044750790" description="Lipoprotein" evidence="1">
    <location>
        <begin position="22"/>
        <end position="170"/>
    </location>
</feature>
<name>A0ABD7CQD8_CLOBO</name>
<proteinExistence type="predicted"/>
<evidence type="ECO:0000313" key="2">
    <source>
        <dbReference type="EMBL" id="QRI55388.1"/>
    </source>
</evidence>
<organism evidence="2 3">
    <name type="scientific">Clostridium botulinum</name>
    <dbReference type="NCBI Taxonomy" id="1491"/>
    <lineage>
        <taxon>Bacteria</taxon>
        <taxon>Bacillati</taxon>
        <taxon>Bacillota</taxon>
        <taxon>Clostridia</taxon>
        <taxon>Eubacteriales</taxon>
        <taxon>Clostridiaceae</taxon>
        <taxon>Clostridium</taxon>
    </lineage>
</organism>
<sequence>MKKILSILVIAILSIGLVACGGSKQTTKNEEKNKIYKSREEALVKDENGKEVYSLKINGVKKADDFEYKKDFPESNRKQIIEVDYNYKNIAKADENKLEIHGADLKIMDSTGAMAEGSDMFPKQKPQEIPVGANCTVQAYYGLQNTSDKVRIVFSSESYNTTIEFEVPVK</sequence>
<dbReference type="PROSITE" id="PS51257">
    <property type="entry name" value="PROKAR_LIPOPROTEIN"/>
    <property type="match status" value="1"/>
</dbReference>
<evidence type="ECO:0008006" key="4">
    <source>
        <dbReference type="Google" id="ProtNLM"/>
    </source>
</evidence>
<evidence type="ECO:0000313" key="3">
    <source>
        <dbReference type="Proteomes" id="UP000663464"/>
    </source>
</evidence>
<dbReference type="AlphaFoldDB" id="A0ABD7CQD8"/>
<dbReference type="Proteomes" id="UP000663464">
    <property type="component" value="Chromosome"/>
</dbReference>
<dbReference type="EMBL" id="CP069280">
    <property type="protein sequence ID" value="QRI55388.1"/>
    <property type="molecule type" value="Genomic_DNA"/>
</dbReference>
<reference evidence="2 3" key="1">
    <citation type="journal article" date="2014" name="J. Infect. Dis.">
        <title>Molecular characterization of a novel botulinum neurotoxin type H gene.</title>
        <authorList>
            <person name="Dover N."/>
            <person name="Barash J.R."/>
            <person name="Hill K.K."/>
            <person name="Xie G."/>
            <person name="Arnon S.S."/>
        </authorList>
    </citation>
    <scope>NUCLEOTIDE SEQUENCE [LARGE SCALE GENOMIC DNA]</scope>
    <source>
        <strain evidence="2 3">IBCA10-7060</strain>
    </source>
</reference>
<keyword evidence="1" id="KW-0732">Signal</keyword>
<protein>
    <recommendedName>
        <fullName evidence="4">Lipoprotein</fullName>
    </recommendedName>
</protein>
<accession>A0ABD7CQD8</accession>
<feature type="signal peptide" evidence="1">
    <location>
        <begin position="1"/>
        <end position="21"/>
    </location>
</feature>
<evidence type="ECO:0000256" key="1">
    <source>
        <dbReference type="SAM" id="SignalP"/>
    </source>
</evidence>